<proteinExistence type="inferred from homology"/>
<evidence type="ECO:0000256" key="6">
    <source>
        <dbReference type="ARBA" id="ARBA00022989"/>
    </source>
</evidence>
<feature type="transmembrane region" description="Helical" evidence="10">
    <location>
        <begin position="673"/>
        <end position="697"/>
    </location>
</feature>
<evidence type="ECO:0000256" key="10">
    <source>
        <dbReference type="SAM" id="Phobius"/>
    </source>
</evidence>
<keyword evidence="4 10" id="KW-0812">Transmembrane</keyword>
<dbReference type="PANTHER" id="PTHR13117">
    <property type="entry name" value="ENDOPLASMIC RETICULUM MULTISPAN TRANSMEMBRANE PROTEIN-RELATED"/>
    <property type="match status" value="1"/>
</dbReference>
<dbReference type="GeneID" id="30962497"/>
<name>A0A1D2VAL0_9ASCO</name>
<gene>
    <name evidence="11" type="ORF">ASCRUDRAFT_118440</name>
</gene>
<evidence type="ECO:0000256" key="8">
    <source>
        <dbReference type="ARBA" id="ARBA00044793"/>
    </source>
</evidence>
<dbReference type="RefSeq" id="XP_020045015.1">
    <property type="nucleotide sequence ID" value="XM_020188861.1"/>
</dbReference>
<comment type="subcellular location">
    <subcellularLocation>
        <location evidence="1">Endoplasmic reticulum membrane</location>
        <topology evidence="1">Multi-pass membrane protein</topology>
    </subcellularLocation>
</comment>
<dbReference type="InterPro" id="IPR007594">
    <property type="entry name" value="RFT1"/>
</dbReference>
<comment type="similarity">
    <text evidence="3">Belongs to the RFT1 family.</text>
</comment>
<feature type="transmembrane region" description="Helical" evidence="10">
    <location>
        <begin position="567"/>
        <end position="593"/>
    </location>
</feature>
<dbReference type="AlphaFoldDB" id="A0A1D2VAL0"/>
<dbReference type="STRING" id="1344418.A0A1D2VAL0"/>
<evidence type="ECO:0000256" key="5">
    <source>
        <dbReference type="ARBA" id="ARBA00022824"/>
    </source>
</evidence>
<dbReference type="PANTHER" id="PTHR13117:SF5">
    <property type="entry name" value="PROTEIN RFT1 HOMOLOG"/>
    <property type="match status" value="1"/>
</dbReference>
<protein>
    <recommendedName>
        <fullName evidence="8">Man(5)GlcNAc(2)-PP-dolichol translocation protein RFT1</fullName>
    </recommendedName>
</protein>
<dbReference type="OrthoDB" id="9979195at2759"/>
<feature type="transmembrane region" description="Helical" evidence="10">
    <location>
        <begin position="613"/>
        <end position="633"/>
    </location>
</feature>
<organism evidence="11 12">
    <name type="scientific">Ascoidea rubescens DSM 1968</name>
    <dbReference type="NCBI Taxonomy" id="1344418"/>
    <lineage>
        <taxon>Eukaryota</taxon>
        <taxon>Fungi</taxon>
        <taxon>Dikarya</taxon>
        <taxon>Ascomycota</taxon>
        <taxon>Saccharomycotina</taxon>
        <taxon>Saccharomycetes</taxon>
        <taxon>Ascoideaceae</taxon>
        <taxon>Ascoidea</taxon>
    </lineage>
</organism>
<keyword evidence="12" id="KW-1185">Reference proteome</keyword>
<dbReference type="FunCoup" id="A0A1D2VAL0">
    <property type="interactions" value="682"/>
</dbReference>
<evidence type="ECO:0000256" key="9">
    <source>
        <dbReference type="ARBA" id="ARBA00045912"/>
    </source>
</evidence>
<dbReference type="Proteomes" id="UP000095038">
    <property type="component" value="Unassembled WGS sequence"/>
</dbReference>
<dbReference type="InParanoid" id="A0A1D2VAL0"/>
<evidence type="ECO:0000313" key="11">
    <source>
        <dbReference type="EMBL" id="ODV58708.1"/>
    </source>
</evidence>
<feature type="transmembrane region" description="Helical" evidence="10">
    <location>
        <begin position="189"/>
        <end position="213"/>
    </location>
</feature>
<feature type="transmembrane region" description="Helical" evidence="10">
    <location>
        <begin position="272"/>
        <end position="294"/>
    </location>
</feature>
<dbReference type="GO" id="GO:0005789">
    <property type="term" value="C:endoplasmic reticulum membrane"/>
    <property type="evidence" value="ECO:0007669"/>
    <property type="project" value="UniProtKB-SubCell"/>
</dbReference>
<dbReference type="EMBL" id="KV454490">
    <property type="protein sequence ID" value="ODV58708.1"/>
    <property type="molecule type" value="Genomic_DNA"/>
</dbReference>
<feature type="transmembrane region" description="Helical" evidence="10">
    <location>
        <begin position="645"/>
        <end position="667"/>
    </location>
</feature>
<comment type="function">
    <text evidence="9">Intramembrane glycolipid transporter that operates in the biosynthetic pathway of dolichol-linked oligosaccharides, the glycan precursors employed in protein asparagine (N)-glycosylation. The sequential addition of sugars to dolichol pyrophosphate produces dolichol-linked oligosaccharides containing fourteen sugars, including two GlcNAcs, nine mannoses and three glucoses. Once assembled, the oligosaccharide is transferred from the lipid to nascent proteins by oligosaccharyltransferases. The assembly of dolichol-linked oligosaccharides begins on the cytosolic side of the endoplasmic reticulum membrane and finishes in its lumen. RFT1 could mediate the translocation of the cytosolically oriented intermediate DolPP-GlcNAc2Man5, produced by ALG11, into the ER lumen where dolichol-linked oligosaccharides assembly continues. However, the intramembrane lipid transporter activity could not be confirmed in vitro.</text>
</comment>
<accession>A0A1D2VAL0</accession>
<dbReference type="Pfam" id="PF04506">
    <property type="entry name" value="Rft-1"/>
    <property type="match status" value="2"/>
</dbReference>
<sequence>MISNINKSNSNVNSNVNINYHNNKDSCLTPLPTNALSNLIKYTIFSNVFFKVINFTFNQFILKLITPTSLGFNVYLEFLIKSILFFSREAIRISIQRINNNTSSNTINNTNTNTNNSTTTTTHDITNVKSSYNNRNNKNNKKIYFGTEFATYQSIINLSYIPLFIGLFLTLIILIWQSNKLYLYLNFDLTFFILLIILIFTSSILELLSEPFYNLNQFKLNFKIKSKFESTSLTLNCLVNYILIYYFKFYYLPNDLLNDKNNNSNNGEFQKYVVLSFVLGKFVYSLSIYSLYFFNYKLSFTKNYNYIQYTYNLKNINVNNNSPNYNRSIKFPSLFLTRIYKLNSKLIDSYPSMYSISSYSSKNTTKKQKLNKKNSNPNLNLNNSLNNKLYSESFYYLDPVVFNHWKSVFSQFCFKHFLTEGDTFIINSFCSLNDQGIYSLILNYGSLLTRFIYLPIEESLRIYLTKLLKSNINTSNNDIIKTVNTNKTHDIINGINKKSLDLDIDSGTETDIETDTDTDTEMPMPIDSDLDPNLNLINKNLNKNDEPIVPLDNLKESWRLLIILLKFYYYLSFIIIIFGYFNSFFLLKLILSGNNSNKDDSNSWLNSSISKAMPIYCLYLPFLSINGIFEAFFQSTANSKKINYYSYFLLLSSILYLVFAYFLVVILDFKLVGLILANIFNMSLRILFCSIFILNFFQNHLKYYNLNLSKLNIVFKRFSANSITSISHDNNTNKSLREKQSNHNNFNYSHSNSHVHQNSNSMHLIGSITEESIENYYTDEKNHLNENSLENFKSSSTSVPSTPSNLEFTRKIHSPRKKNRFIRTDNHTSKLNLNMRNSFKIETKNKINNSYSNNDVIYDPDSLVVKSYKIINNFKKFSLFTFMIFLIQYKILSFTENFRNLFKSGFLGLIYLLIILLNEKDILFLCVDNKKFNKVFFENKFIKIFTNVKNKFKTKWNKAKIDNNKKNDDSNKRSTIRKSYQKKRKNSNLIL</sequence>
<evidence type="ECO:0000313" key="12">
    <source>
        <dbReference type="Proteomes" id="UP000095038"/>
    </source>
</evidence>
<evidence type="ECO:0000256" key="4">
    <source>
        <dbReference type="ARBA" id="ARBA00022692"/>
    </source>
</evidence>
<keyword evidence="5" id="KW-0256">Endoplasmic reticulum</keyword>
<keyword evidence="7 10" id="KW-0472">Membrane</keyword>
<dbReference type="GO" id="GO:0006488">
    <property type="term" value="P:dolichol-linked oligosaccharide biosynthetic process"/>
    <property type="evidence" value="ECO:0007669"/>
    <property type="project" value="InterPro"/>
</dbReference>
<feature type="transmembrane region" description="Helical" evidence="10">
    <location>
        <begin position="877"/>
        <end position="895"/>
    </location>
</feature>
<evidence type="ECO:0000256" key="2">
    <source>
        <dbReference type="ARBA" id="ARBA00004922"/>
    </source>
</evidence>
<evidence type="ECO:0000256" key="7">
    <source>
        <dbReference type="ARBA" id="ARBA00023136"/>
    </source>
</evidence>
<feature type="transmembrane region" description="Helical" evidence="10">
    <location>
        <begin position="233"/>
        <end position="252"/>
    </location>
</feature>
<feature type="transmembrane region" description="Helical" evidence="10">
    <location>
        <begin position="901"/>
        <end position="917"/>
    </location>
</feature>
<evidence type="ECO:0000256" key="1">
    <source>
        <dbReference type="ARBA" id="ARBA00004477"/>
    </source>
</evidence>
<dbReference type="GO" id="GO:0034203">
    <property type="term" value="P:glycolipid translocation"/>
    <property type="evidence" value="ECO:0007669"/>
    <property type="project" value="TreeGrafter"/>
</dbReference>
<feature type="transmembrane region" description="Helical" evidence="10">
    <location>
        <begin position="158"/>
        <end position="177"/>
    </location>
</feature>
<keyword evidence="6 10" id="KW-1133">Transmembrane helix</keyword>
<evidence type="ECO:0000256" key="3">
    <source>
        <dbReference type="ARBA" id="ARBA00010288"/>
    </source>
</evidence>
<reference evidence="12" key="1">
    <citation type="submission" date="2016-05" db="EMBL/GenBank/DDBJ databases">
        <title>Comparative genomics of biotechnologically important yeasts.</title>
        <authorList>
            <consortium name="DOE Joint Genome Institute"/>
            <person name="Riley R."/>
            <person name="Haridas S."/>
            <person name="Wolfe K.H."/>
            <person name="Lopes M.R."/>
            <person name="Hittinger C.T."/>
            <person name="Goker M."/>
            <person name="Salamov A."/>
            <person name="Wisecaver J."/>
            <person name="Long T.M."/>
            <person name="Aerts A.L."/>
            <person name="Barry K."/>
            <person name="Choi C."/>
            <person name="Clum A."/>
            <person name="Coughlan A.Y."/>
            <person name="Deshpande S."/>
            <person name="Douglass A.P."/>
            <person name="Hanson S.J."/>
            <person name="Klenk H.-P."/>
            <person name="Labutti K."/>
            <person name="Lapidus A."/>
            <person name="Lindquist E."/>
            <person name="Lipzen A."/>
            <person name="Meier-Kolthoff J.P."/>
            <person name="Ohm R.A."/>
            <person name="Otillar R.P."/>
            <person name="Pangilinan J."/>
            <person name="Peng Y."/>
            <person name="Rokas A."/>
            <person name="Rosa C.A."/>
            <person name="Scheuner C."/>
            <person name="Sibirny A.A."/>
            <person name="Slot J.C."/>
            <person name="Stielow J.B."/>
            <person name="Sun H."/>
            <person name="Kurtzman C.P."/>
            <person name="Blackwell M."/>
            <person name="Grigoriev I.V."/>
            <person name="Jeffries T.W."/>
        </authorList>
    </citation>
    <scope>NUCLEOTIDE SEQUENCE [LARGE SCALE GENOMIC DNA]</scope>
    <source>
        <strain evidence="12">DSM 1968</strain>
    </source>
</reference>
<comment type="pathway">
    <text evidence="2">Protein modification; protein glycosylation.</text>
</comment>